<comment type="caution">
    <text evidence="4">The sequence shown here is derived from an EMBL/GenBank/DDBJ whole genome shotgun (WGS) entry which is preliminary data.</text>
</comment>
<organism evidence="4 5">
    <name type="scientific">Gulosibacter macacae</name>
    <dbReference type="NCBI Taxonomy" id="2488791"/>
    <lineage>
        <taxon>Bacteria</taxon>
        <taxon>Bacillati</taxon>
        <taxon>Actinomycetota</taxon>
        <taxon>Actinomycetes</taxon>
        <taxon>Micrococcales</taxon>
        <taxon>Microbacteriaceae</taxon>
        <taxon>Gulosibacter</taxon>
    </lineage>
</organism>
<feature type="region of interest" description="Disordered" evidence="1">
    <location>
        <begin position="326"/>
        <end position="369"/>
    </location>
</feature>
<gene>
    <name evidence="4" type="ORF">EG850_07710</name>
</gene>
<dbReference type="OrthoDB" id="4985746at2"/>
<dbReference type="EMBL" id="RQVS01000008">
    <property type="protein sequence ID" value="RRJ86529.1"/>
    <property type="molecule type" value="Genomic_DNA"/>
</dbReference>
<sequence length="762" mass="78314">MFDASRPRAPRFILSLRRRATRAGALAVLAALATVGGMHSAAPASATASPITLANGIPTGPSVLGFGDALANETAVDLVADDGGLLTSNAALKGTLVIANRTSQEVAAGAVAITVEQAPYANRQALTQADQSAAASGTELIRVTTPAVPAGGRVEIPFEVAATSLPFTPTSAVGAYGLHASWLVDDETTARGQTTVVWTSDTAAAPKISTIVPVVAPLGSDTLLTASELEALTQDGGALDQLLDAVEGHLVTLAIDPRLIASIRALGTDAPASARNWLVRLTESEHDSFPLAFADANPTLFTQSELSEPLVPTGFHFVSDAHAFTSDPTESASAEPSASADPGATATTAPPTPTGTAPGETTGAPSVNDLTEFDYTRDGLAWPLRGTIAAADLPTLASWSPSGIVVASSQLSGSPSCAPVAQVGGTSALVTDSTLTDLAADAVFAEDALGRSDAVSTLTSMVAATTTGNTATDCHLVVALPRIALDDPANVAPLLDALDQVGLSTLSELPAVEGGPPAELLPGAVAASQLERYRALLDAEPVGVTYAHLFDNATGAVDQLRVELIRLASASWALSTQNWQSAAASYLDRTTGTPTKITVANGSEVQLIGHQISLPVFIENESDYRVTVVVTLHPTTGHLDILEPTTITLEPHTNARAQVPVEAIANGITQVVVTLTTTDGVDLPSSGRIAVNINAEIETVIMWLLVGSVVLLFGFGVFRTIRRRNRTAGRARIRAEVTQSTTSTDEPSLESATDTASTTTKS</sequence>
<keyword evidence="5" id="KW-1185">Reference proteome</keyword>
<keyword evidence="2" id="KW-0472">Membrane</keyword>
<feature type="region of interest" description="Disordered" evidence="1">
    <location>
        <begin position="732"/>
        <end position="762"/>
    </location>
</feature>
<accession>A0A3P3VYL6</accession>
<dbReference type="AlphaFoldDB" id="A0A3P3VYL6"/>
<proteinExistence type="predicted"/>
<feature type="transmembrane region" description="Helical" evidence="2">
    <location>
        <begin position="700"/>
        <end position="718"/>
    </location>
</feature>
<keyword evidence="2" id="KW-0812">Transmembrane</keyword>
<evidence type="ECO:0000256" key="2">
    <source>
        <dbReference type="SAM" id="Phobius"/>
    </source>
</evidence>
<evidence type="ECO:0000256" key="3">
    <source>
        <dbReference type="SAM" id="SignalP"/>
    </source>
</evidence>
<protein>
    <recommendedName>
        <fullName evidence="6">Secreted protein</fullName>
    </recommendedName>
</protein>
<dbReference type="RefSeq" id="WP_124972207.1">
    <property type="nucleotide sequence ID" value="NZ_RQVS01000008.1"/>
</dbReference>
<evidence type="ECO:0000313" key="4">
    <source>
        <dbReference type="EMBL" id="RRJ86529.1"/>
    </source>
</evidence>
<feature type="compositionally biased region" description="Polar residues" evidence="1">
    <location>
        <begin position="737"/>
        <end position="746"/>
    </location>
</feature>
<feature type="compositionally biased region" description="Low complexity" evidence="1">
    <location>
        <begin position="326"/>
        <end position="366"/>
    </location>
</feature>
<feature type="chain" id="PRO_5017961557" description="Secreted protein" evidence="3">
    <location>
        <begin position="42"/>
        <end position="762"/>
    </location>
</feature>
<feature type="compositionally biased region" description="Low complexity" evidence="1">
    <location>
        <begin position="751"/>
        <end position="762"/>
    </location>
</feature>
<keyword evidence="3" id="KW-0732">Signal</keyword>
<evidence type="ECO:0008006" key="6">
    <source>
        <dbReference type="Google" id="ProtNLM"/>
    </source>
</evidence>
<dbReference type="Pfam" id="PF19516">
    <property type="entry name" value="DUF6049"/>
    <property type="match status" value="1"/>
</dbReference>
<name>A0A3P3VYL6_9MICO</name>
<evidence type="ECO:0000256" key="1">
    <source>
        <dbReference type="SAM" id="MobiDB-lite"/>
    </source>
</evidence>
<keyword evidence="2" id="KW-1133">Transmembrane helix</keyword>
<dbReference type="InterPro" id="IPR046112">
    <property type="entry name" value="DUF6049"/>
</dbReference>
<feature type="signal peptide" evidence="3">
    <location>
        <begin position="1"/>
        <end position="41"/>
    </location>
</feature>
<reference evidence="4 5" key="1">
    <citation type="submission" date="2018-11" db="EMBL/GenBank/DDBJ databases">
        <title>YIM 102482-1 draft genome.</title>
        <authorList>
            <person name="Li G."/>
            <person name="Jiang Y."/>
        </authorList>
    </citation>
    <scope>NUCLEOTIDE SEQUENCE [LARGE SCALE GENOMIC DNA]</scope>
    <source>
        <strain evidence="4 5">YIM 102482-1</strain>
    </source>
</reference>
<evidence type="ECO:0000313" key="5">
    <source>
        <dbReference type="Proteomes" id="UP000274391"/>
    </source>
</evidence>
<dbReference type="Proteomes" id="UP000274391">
    <property type="component" value="Unassembled WGS sequence"/>
</dbReference>